<keyword evidence="2" id="KW-1133">Transmembrane helix</keyword>
<feature type="transmembrane region" description="Helical" evidence="2">
    <location>
        <begin position="228"/>
        <end position="247"/>
    </location>
</feature>
<organism evidence="3 4">
    <name type="scientific">Geothrix limicola</name>
    <dbReference type="NCBI Taxonomy" id="2927978"/>
    <lineage>
        <taxon>Bacteria</taxon>
        <taxon>Pseudomonadati</taxon>
        <taxon>Acidobacteriota</taxon>
        <taxon>Holophagae</taxon>
        <taxon>Holophagales</taxon>
        <taxon>Holophagaceae</taxon>
        <taxon>Geothrix</taxon>
    </lineage>
</organism>
<gene>
    <name evidence="3" type="ORF">GETHLI_16760</name>
</gene>
<dbReference type="Pfam" id="PF00106">
    <property type="entry name" value="adh_short"/>
    <property type="match status" value="1"/>
</dbReference>
<reference evidence="3 4" key="1">
    <citation type="journal article" date="2023" name="Antonie Van Leeuwenhoek">
        <title>Mesoterricola silvestris gen. nov., sp. nov., Mesoterricola sediminis sp. nov., Geothrix oryzae sp. nov., Geothrix edaphica sp. nov., Geothrix rubra sp. nov., and Geothrix limicola sp. nov., six novel members of Acidobacteriota isolated from soils.</title>
        <authorList>
            <person name="Itoh H."/>
            <person name="Sugisawa Y."/>
            <person name="Mise K."/>
            <person name="Xu Z."/>
            <person name="Kuniyasu M."/>
            <person name="Ushijima N."/>
            <person name="Kawano K."/>
            <person name="Kobayashi E."/>
            <person name="Shiratori Y."/>
            <person name="Masuda Y."/>
            <person name="Senoo K."/>
        </authorList>
    </citation>
    <scope>NUCLEOTIDE SEQUENCE [LARGE SCALE GENOMIC DNA]</scope>
    <source>
        <strain evidence="3 4">Red804</strain>
    </source>
</reference>
<dbReference type="InterPro" id="IPR020904">
    <property type="entry name" value="Sc_DH/Rdtase_CS"/>
</dbReference>
<dbReference type="PANTHER" id="PTHR42879">
    <property type="entry name" value="3-OXOACYL-(ACYL-CARRIER-PROTEIN) REDUCTASE"/>
    <property type="match status" value="1"/>
</dbReference>
<dbReference type="Proteomes" id="UP001165069">
    <property type="component" value="Unassembled WGS sequence"/>
</dbReference>
<keyword evidence="2" id="KW-0812">Transmembrane</keyword>
<name>A0ABQ5QF20_9BACT</name>
<dbReference type="PRINTS" id="PR00081">
    <property type="entry name" value="GDHRDH"/>
</dbReference>
<evidence type="ECO:0000313" key="3">
    <source>
        <dbReference type="EMBL" id="GLH73174.1"/>
    </source>
</evidence>
<keyword evidence="2" id="KW-0472">Membrane</keyword>
<comment type="similarity">
    <text evidence="1">Belongs to the short-chain dehydrogenases/reductases (SDR) family.</text>
</comment>
<keyword evidence="4" id="KW-1185">Reference proteome</keyword>
<dbReference type="EMBL" id="BSDE01000003">
    <property type="protein sequence ID" value="GLH73174.1"/>
    <property type="molecule type" value="Genomic_DNA"/>
</dbReference>
<dbReference type="InterPro" id="IPR050259">
    <property type="entry name" value="SDR"/>
</dbReference>
<dbReference type="SUPFAM" id="SSF51735">
    <property type="entry name" value="NAD(P)-binding Rossmann-fold domains"/>
    <property type="match status" value="1"/>
</dbReference>
<accession>A0ABQ5QF20</accession>
<dbReference type="InterPro" id="IPR036291">
    <property type="entry name" value="NAD(P)-bd_dom_sf"/>
</dbReference>
<proteinExistence type="inferred from homology"/>
<dbReference type="PANTHER" id="PTHR42879:SF2">
    <property type="entry name" value="3-OXOACYL-[ACYL-CARRIER-PROTEIN] REDUCTASE FABG"/>
    <property type="match status" value="1"/>
</dbReference>
<evidence type="ECO:0000256" key="2">
    <source>
        <dbReference type="SAM" id="Phobius"/>
    </source>
</evidence>
<dbReference type="Gene3D" id="3.40.50.720">
    <property type="entry name" value="NAD(P)-binding Rossmann-like Domain"/>
    <property type="match status" value="1"/>
</dbReference>
<evidence type="ECO:0000256" key="1">
    <source>
        <dbReference type="ARBA" id="ARBA00006484"/>
    </source>
</evidence>
<protein>
    <submittedName>
        <fullName evidence="3">Short-chain dehydrogenase</fullName>
    </submittedName>
</protein>
<dbReference type="RefSeq" id="WP_285573869.1">
    <property type="nucleotide sequence ID" value="NZ_BSDE01000003.1"/>
</dbReference>
<dbReference type="PROSITE" id="PS00061">
    <property type="entry name" value="ADH_SHORT"/>
    <property type="match status" value="1"/>
</dbReference>
<sequence>MDLGIAGKRVLVTAGSQGLGRVAALAFAQEGCRVAVIARDQAKLDQLLNELGGPGKGHAVLSADLMEPQAPARALKALVAQGGPFDIVIHNLGGTLGLKDPLSAPERWAEVWRFNAGITIELNNLVIPAMEERGWGRIVHISSTAAESARGSVPYAAAKAFLNTYVKGVGRAYASKGLVLSAIMPAAFESEGGHWARVRRDNPALVEDYVRHHHAIGRLGTPEDITPFLLFMASTHVTFATAAVFAVDGGSM</sequence>
<comment type="caution">
    <text evidence="3">The sequence shown here is derived from an EMBL/GenBank/DDBJ whole genome shotgun (WGS) entry which is preliminary data.</text>
</comment>
<dbReference type="InterPro" id="IPR002347">
    <property type="entry name" value="SDR_fam"/>
</dbReference>
<evidence type="ECO:0000313" key="4">
    <source>
        <dbReference type="Proteomes" id="UP001165069"/>
    </source>
</evidence>